<keyword evidence="5 7" id="KW-0687">Ribonucleoprotein</keyword>
<evidence type="ECO:0000259" key="8">
    <source>
        <dbReference type="SMART" id="SM00363"/>
    </source>
</evidence>
<evidence type="ECO:0000256" key="1">
    <source>
        <dbReference type="ARBA" id="ARBA00007465"/>
    </source>
</evidence>
<dbReference type="PROSITE" id="PS50889">
    <property type="entry name" value="S4"/>
    <property type="match status" value="1"/>
</dbReference>
<dbReference type="SUPFAM" id="SSF55174">
    <property type="entry name" value="Alpha-L RNA-binding motif"/>
    <property type="match status" value="1"/>
</dbReference>
<evidence type="ECO:0000256" key="2">
    <source>
        <dbReference type="ARBA" id="ARBA00022730"/>
    </source>
</evidence>
<dbReference type="InterPro" id="IPR022801">
    <property type="entry name" value="Ribosomal_uS4"/>
</dbReference>
<keyword evidence="4 7" id="KW-0689">Ribosomal protein</keyword>
<dbReference type="AlphaFoldDB" id="D3R1Y0"/>
<dbReference type="KEGG" id="clo:HMPREF0868_0873"/>
<dbReference type="HOGENOM" id="CLU_092403_0_1_9"/>
<dbReference type="SMART" id="SM00363">
    <property type="entry name" value="S4"/>
    <property type="match status" value="1"/>
</dbReference>
<dbReference type="SMART" id="SM01390">
    <property type="entry name" value="Ribosomal_S4"/>
    <property type="match status" value="1"/>
</dbReference>
<dbReference type="NCBIfam" id="NF003717">
    <property type="entry name" value="PRK05327.1"/>
    <property type="match status" value="1"/>
</dbReference>
<proteinExistence type="inferred from homology"/>
<name>D3R1Y0_MAGIU</name>
<dbReference type="Gene3D" id="3.10.290.10">
    <property type="entry name" value="RNA-binding S4 domain"/>
    <property type="match status" value="1"/>
</dbReference>
<feature type="domain" description="RNA-binding S4" evidence="8">
    <location>
        <begin position="93"/>
        <end position="157"/>
    </location>
</feature>
<keyword evidence="2 7" id="KW-0699">rRNA-binding</keyword>
<dbReference type="STRING" id="699246.HMPREF0868_0873"/>
<dbReference type="eggNOG" id="COG0522">
    <property type="taxonomic scope" value="Bacteria"/>
</dbReference>
<dbReference type="GO" id="GO:0003735">
    <property type="term" value="F:structural constituent of ribosome"/>
    <property type="evidence" value="ECO:0007669"/>
    <property type="project" value="InterPro"/>
</dbReference>
<dbReference type="NCBIfam" id="TIGR01017">
    <property type="entry name" value="rpsD_bact"/>
    <property type="match status" value="1"/>
</dbReference>
<dbReference type="CDD" id="cd00165">
    <property type="entry name" value="S4"/>
    <property type="match status" value="1"/>
</dbReference>
<evidence type="ECO:0000256" key="4">
    <source>
        <dbReference type="ARBA" id="ARBA00022980"/>
    </source>
</evidence>
<gene>
    <name evidence="7 10" type="primary">rpsD</name>
    <name evidence="10" type="ordered locus">HMPREF0868_0873</name>
</gene>
<accession>D3R1Y0</accession>
<comment type="subunit">
    <text evidence="7">Part of the 30S ribosomal subunit. Contacts protein S5. The interaction surface between S4 and S5 is involved in control of translational fidelity.</text>
</comment>
<evidence type="ECO:0000256" key="3">
    <source>
        <dbReference type="ARBA" id="ARBA00022884"/>
    </source>
</evidence>
<keyword evidence="11" id="KW-1185">Reference proteome</keyword>
<dbReference type="GO" id="GO:0042274">
    <property type="term" value="P:ribosomal small subunit biogenesis"/>
    <property type="evidence" value="ECO:0007669"/>
    <property type="project" value="TreeGrafter"/>
</dbReference>
<dbReference type="Gene3D" id="1.10.1050.10">
    <property type="entry name" value="Ribosomal Protein S4 Delta 41, Chain A, domain 1"/>
    <property type="match status" value="1"/>
</dbReference>
<protein>
    <recommendedName>
        <fullName evidence="6 7">Small ribosomal subunit protein uS4</fullName>
    </recommendedName>
</protein>
<comment type="similarity">
    <text evidence="1 7">Belongs to the universal ribosomal protein uS4 family.</text>
</comment>
<dbReference type="InterPro" id="IPR005709">
    <property type="entry name" value="Ribosomal_uS4_bac-type"/>
</dbReference>
<dbReference type="PANTHER" id="PTHR11831">
    <property type="entry name" value="30S 40S RIBOSOMAL PROTEIN"/>
    <property type="match status" value="1"/>
</dbReference>
<dbReference type="Pfam" id="PF01479">
    <property type="entry name" value="S4"/>
    <property type="match status" value="1"/>
</dbReference>
<dbReference type="HAMAP" id="MF_01306_B">
    <property type="entry name" value="Ribosomal_uS4_B"/>
    <property type="match status" value="1"/>
</dbReference>
<evidence type="ECO:0000256" key="7">
    <source>
        <dbReference type="HAMAP-Rule" id="MF_01306"/>
    </source>
</evidence>
<dbReference type="InterPro" id="IPR036986">
    <property type="entry name" value="S4_RNA-bd_sf"/>
</dbReference>
<dbReference type="Proteomes" id="UP000008234">
    <property type="component" value="Chromosome"/>
</dbReference>
<evidence type="ECO:0000256" key="6">
    <source>
        <dbReference type="ARBA" id="ARBA00035254"/>
    </source>
</evidence>
<dbReference type="Pfam" id="PF00163">
    <property type="entry name" value="Ribosomal_S4"/>
    <property type="match status" value="1"/>
</dbReference>
<comment type="function">
    <text evidence="7">With S5 and S12 plays an important role in translational accuracy.</text>
</comment>
<sequence>MIYIARSMGPRFKQSRRFGVNIFGNPNELKRGPKKDGRKKESEYAKQLNEKQKLKLYYGVSEKQMQNCMRKAKKQAQRSDMILGDILVTTLERRLDNLTYRLGFARSLRQARQMVVHGHIAVNGKKVDIPSFVCSVGDEISVRSKAKEFELIKANMEATSFVVPYLQLNKENLQGFLTTYPQRADVPVEVVESLVVEFYAKKL</sequence>
<evidence type="ECO:0000313" key="10">
    <source>
        <dbReference type="EMBL" id="ADC90888.1"/>
    </source>
</evidence>
<keyword evidence="3 7" id="KW-0694">RNA-binding</keyword>
<dbReference type="InterPro" id="IPR002942">
    <property type="entry name" value="S4_RNA-bd"/>
</dbReference>
<evidence type="ECO:0000259" key="9">
    <source>
        <dbReference type="SMART" id="SM01390"/>
    </source>
</evidence>
<dbReference type="InterPro" id="IPR001912">
    <property type="entry name" value="Ribosomal_uS4_N"/>
</dbReference>
<dbReference type="GO" id="GO:0019843">
    <property type="term" value="F:rRNA binding"/>
    <property type="evidence" value="ECO:0007669"/>
    <property type="project" value="UniProtKB-UniRule"/>
</dbReference>
<dbReference type="GO" id="GO:0015935">
    <property type="term" value="C:small ribosomal subunit"/>
    <property type="evidence" value="ECO:0007669"/>
    <property type="project" value="InterPro"/>
</dbReference>
<dbReference type="FunFam" id="3.10.290.10:FF:000001">
    <property type="entry name" value="30S ribosomal protein S4"/>
    <property type="match status" value="1"/>
</dbReference>
<dbReference type="PANTHER" id="PTHR11831:SF4">
    <property type="entry name" value="SMALL RIBOSOMAL SUBUNIT PROTEIN US4M"/>
    <property type="match status" value="1"/>
</dbReference>
<feature type="domain" description="Small ribosomal subunit protein uS4 N-terminal" evidence="9">
    <location>
        <begin position="6"/>
        <end position="92"/>
    </location>
</feature>
<evidence type="ECO:0000313" key="11">
    <source>
        <dbReference type="Proteomes" id="UP000008234"/>
    </source>
</evidence>
<evidence type="ECO:0000256" key="5">
    <source>
        <dbReference type="ARBA" id="ARBA00023274"/>
    </source>
</evidence>
<comment type="function">
    <text evidence="7">One of the primary rRNA binding proteins, it binds directly to 16S rRNA where it nucleates assembly of the body of the 30S subunit.</text>
</comment>
<dbReference type="EMBL" id="CP001850">
    <property type="protein sequence ID" value="ADC90888.1"/>
    <property type="molecule type" value="Genomic_DNA"/>
</dbReference>
<dbReference type="GO" id="GO:0006412">
    <property type="term" value="P:translation"/>
    <property type="evidence" value="ECO:0007669"/>
    <property type="project" value="UniProtKB-UniRule"/>
</dbReference>
<reference evidence="11" key="1">
    <citation type="submission" date="2009-12" db="EMBL/GenBank/DDBJ databases">
        <title>Sequence of Clostridiales genomosp. BVAB3 str. UPII9-5.</title>
        <authorList>
            <person name="Madupu R."/>
            <person name="Durkin A.S."/>
            <person name="Torralba M."/>
            <person name="Methe B."/>
            <person name="Sutton G.G."/>
            <person name="Strausberg R.L."/>
            <person name="Nelson K.E."/>
        </authorList>
    </citation>
    <scope>NUCLEOTIDE SEQUENCE [LARGE SCALE GENOMIC DNA]</scope>
    <source>
        <strain evidence="11">UPII9-5</strain>
    </source>
</reference>
<organism evidence="10 11">
    <name type="scientific">Mageeibacillus indolicus (strain UPII9-5)</name>
    <name type="common">Clostridiales genomosp. BVAB3 (strain UPII9-5)</name>
    <dbReference type="NCBI Taxonomy" id="699246"/>
    <lineage>
        <taxon>Bacteria</taxon>
        <taxon>Bacillati</taxon>
        <taxon>Bacillota</taxon>
        <taxon>Clostridia</taxon>
        <taxon>Eubacteriales</taxon>
        <taxon>Oscillospiraceae</taxon>
        <taxon>Mageeibacillus</taxon>
    </lineage>
</organism>